<dbReference type="InterPro" id="IPR049062">
    <property type="entry name" value="NAD_Glu_DH_ACT2"/>
</dbReference>
<evidence type="ECO:0000313" key="2">
    <source>
        <dbReference type="EMBL" id="MBS7676291.1"/>
    </source>
</evidence>
<dbReference type="PANTHER" id="PTHR43403:SF1">
    <property type="entry name" value="NAD-SPECIFIC GLUTAMATE DEHYDROGENASE"/>
    <property type="match status" value="1"/>
</dbReference>
<feature type="non-terminal residue" evidence="2">
    <location>
        <position position="97"/>
    </location>
</feature>
<feature type="domain" description="NAD-glutamate dehydrogenase ACT2" evidence="1">
    <location>
        <begin position="4"/>
        <end position="93"/>
    </location>
</feature>
<reference evidence="2" key="1">
    <citation type="submission" date="2021-05" db="EMBL/GenBank/DDBJ databases">
        <authorList>
            <person name="Stine C."/>
        </authorList>
    </citation>
    <scope>NUCLEOTIDE SEQUENCE</scope>
    <source>
        <strain evidence="2">TDS0091212</strain>
    </source>
</reference>
<dbReference type="RefSeq" id="WP_213421843.1">
    <property type="nucleotide sequence ID" value="NZ_JAHBND010001207.1"/>
</dbReference>
<proteinExistence type="predicted"/>
<dbReference type="Pfam" id="PF21076">
    <property type="entry name" value="GDH_ACT2"/>
    <property type="match status" value="1"/>
</dbReference>
<feature type="non-terminal residue" evidence="2">
    <location>
        <position position="1"/>
    </location>
</feature>
<organism evidence="2 3">
    <name type="scientific">Vibrio cholerae</name>
    <dbReference type="NCBI Taxonomy" id="666"/>
    <lineage>
        <taxon>Bacteria</taxon>
        <taxon>Pseudomonadati</taxon>
        <taxon>Pseudomonadota</taxon>
        <taxon>Gammaproteobacteria</taxon>
        <taxon>Vibrionales</taxon>
        <taxon>Vibrionaceae</taxon>
        <taxon>Vibrio</taxon>
    </lineage>
</organism>
<dbReference type="Proteomes" id="UP001196338">
    <property type="component" value="Unassembled WGS sequence"/>
</dbReference>
<dbReference type="GO" id="GO:0006538">
    <property type="term" value="P:L-glutamate catabolic process"/>
    <property type="evidence" value="ECO:0007669"/>
    <property type="project" value="InterPro"/>
</dbReference>
<dbReference type="GO" id="GO:0004352">
    <property type="term" value="F:glutamate dehydrogenase (NAD+) activity"/>
    <property type="evidence" value="ECO:0007669"/>
    <property type="project" value="InterPro"/>
</dbReference>
<evidence type="ECO:0000259" key="1">
    <source>
        <dbReference type="Pfam" id="PF21076"/>
    </source>
</evidence>
<dbReference type="GO" id="GO:0004069">
    <property type="term" value="F:L-aspartate:2-oxoglutarate aminotransferase activity"/>
    <property type="evidence" value="ECO:0007669"/>
    <property type="project" value="InterPro"/>
</dbReference>
<accession>A0AAW4KYR9</accession>
<sequence>NKIRVFLRKDPYGRFCYCLAYVPRDIYSTEVRQKIQQVLMDRLKASDCEFWTFFSESVLARVQLILRVDPKNRLDIDPLQLEKEVVQACRSWQDDYA</sequence>
<dbReference type="AlphaFoldDB" id="A0AAW4KYR9"/>
<protein>
    <submittedName>
        <fullName evidence="2">NAD-glutamate dehydrogenase</fullName>
    </submittedName>
</protein>
<dbReference type="PANTHER" id="PTHR43403">
    <property type="entry name" value="NAD-SPECIFIC GLUTAMATE DEHYDROGENASE"/>
    <property type="match status" value="1"/>
</dbReference>
<evidence type="ECO:0000313" key="3">
    <source>
        <dbReference type="Proteomes" id="UP001196338"/>
    </source>
</evidence>
<name>A0AAW4KYR9_VIBCL</name>
<dbReference type="InterPro" id="IPR007780">
    <property type="entry name" value="NAD_Glu_DH_bac"/>
</dbReference>
<dbReference type="EMBL" id="JAHBND010001207">
    <property type="protein sequence ID" value="MBS7676291.1"/>
    <property type="molecule type" value="Genomic_DNA"/>
</dbReference>
<gene>
    <name evidence="2" type="ORF">KIN13_23145</name>
</gene>
<reference evidence="2" key="2">
    <citation type="submission" date="2023-08" db="EMBL/GenBank/DDBJ databases">
        <title>Vibrio cholerae Outbreaks in Tanzania Exemplify Founder Flush: Simultaneous Increases in Population Size and Genetic Diversity.</title>
        <authorList>
            <person name="Debes A.K."/>
            <person name="Mohammed A."/>
            <person name="Maseke I."/>
            <person name="Almeida M."/>
            <person name="Li S."/>
            <person name="Matimba H."/>
            <person name="Joachim A."/>
            <person name="Mizinduko M."/>
            <person name="Nyanga S."/>
            <person name="Kelly M."/>
            <person name="Kachwamba Y."/>
            <person name="Schaffer A.M."/>
            <person name="Nyanga A.S."/>
            <person name="Mghamba J."/>
            <person name="Mosha F.S."/>
            <person name="Sack D.A."/>
            <person name="Stine O.C."/>
        </authorList>
    </citation>
    <scope>NUCLEOTIDE SEQUENCE</scope>
    <source>
        <strain evidence="2">TDS0091212</strain>
    </source>
</reference>
<comment type="caution">
    <text evidence="2">The sequence shown here is derived from an EMBL/GenBank/DDBJ whole genome shotgun (WGS) entry which is preliminary data.</text>
</comment>